<dbReference type="Proteomes" id="UP001595696">
    <property type="component" value="Unassembled WGS sequence"/>
</dbReference>
<evidence type="ECO:0000313" key="3">
    <source>
        <dbReference type="EMBL" id="MFC3964324.1"/>
    </source>
</evidence>
<evidence type="ECO:0000313" key="4">
    <source>
        <dbReference type="Proteomes" id="UP001595696"/>
    </source>
</evidence>
<organism evidence="3 4">
    <name type="scientific">Nocardia jiangsuensis</name>
    <dbReference type="NCBI Taxonomy" id="1691563"/>
    <lineage>
        <taxon>Bacteria</taxon>
        <taxon>Bacillati</taxon>
        <taxon>Actinomycetota</taxon>
        <taxon>Actinomycetes</taxon>
        <taxon>Mycobacteriales</taxon>
        <taxon>Nocardiaceae</taxon>
        <taxon>Nocardia</taxon>
    </lineage>
</organism>
<keyword evidence="2" id="KW-0732">Signal</keyword>
<proteinExistence type="predicted"/>
<dbReference type="Pfam" id="PF10092">
    <property type="entry name" value="DUF2330"/>
    <property type="match status" value="1"/>
</dbReference>
<evidence type="ECO:0000256" key="2">
    <source>
        <dbReference type="SAM" id="SignalP"/>
    </source>
</evidence>
<feature type="transmembrane region" description="Helical" evidence="1">
    <location>
        <begin position="326"/>
        <end position="346"/>
    </location>
</feature>
<sequence>MPLAAPPRPAGVLAALLLAVAALTGGAAVPAAACACGAVAGTGEIATVNDEVALVHWDGARQTILMRLALRADGDRAALVIPTPAPATVSAGSADTFTELERRTAPEIVTEREFFGSGEFDGLSSGAAPGTGPTVLKQVTLGPLEATTLAGGGLDGVRNWLRDNGYRMRPEVVETLAPYLAEGWSFVAIRLTGADGLDGALDPVRLTFDASAPVYPMRMSSAATLPQSVRLYVLGEHRVRRADPDAAHQFTEVEFAGRLDETDDPLLRELTAGGTDYLTELAVSIAEPARITGDFTFADADSDADYRERITRTEQAEVLGAPAGPVILGAALLAVTLVVIAVLRVFRRPR</sequence>
<dbReference type="InterPro" id="IPR019283">
    <property type="entry name" value="DUF2330"/>
</dbReference>
<gene>
    <name evidence="3" type="ORF">ACFO0B_20250</name>
</gene>
<reference evidence="4" key="1">
    <citation type="journal article" date="2019" name="Int. J. Syst. Evol. Microbiol.">
        <title>The Global Catalogue of Microorganisms (GCM) 10K type strain sequencing project: providing services to taxonomists for standard genome sequencing and annotation.</title>
        <authorList>
            <consortium name="The Broad Institute Genomics Platform"/>
            <consortium name="The Broad Institute Genome Sequencing Center for Infectious Disease"/>
            <person name="Wu L."/>
            <person name="Ma J."/>
        </authorList>
    </citation>
    <scope>NUCLEOTIDE SEQUENCE [LARGE SCALE GENOMIC DNA]</scope>
    <source>
        <strain evidence="4">CGMCC 4.7330</strain>
    </source>
</reference>
<feature type="signal peptide" evidence="2">
    <location>
        <begin position="1"/>
        <end position="27"/>
    </location>
</feature>
<comment type="caution">
    <text evidence="3">The sequence shown here is derived from an EMBL/GenBank/DDBJ whole genome shotgun (WGS) entry which is preliminary data.</text>
</comment>
<keyword evidence="1" id="KW-0812">Transmembrane</keyword>
<protein>
    <submittedName>
        <fullName evidence="3">DUF2330 domain-containing protein</fullName>
    </submittedName>
</protein>
<keyword evidence="1" id="KW-0472">Membrane</keyword>
<keyword evidence="1" id="KW-1133">Transmembrane helix</keyword>
<dbReference type="EMBL" id="JBHSAX010000017">
    <property type="protein sequence ID" value="MFC3964324.1"/>
    <property type="molecule type" value="Genomic_DNA"/>
</dbReference>
<name>A0ABV8DXD0_9NOCA</name>
<keyword evidence="4" id="KW-1185">Reference proteome</keyword>
<dbReference type="RefSeq" id="WP_378614087.1">
    <property type="nucleotide sequence ID" value="NZ_JBHSAX010000017.1"/>
</dbReference>
<feature type="chain" id="PRO_5047381472" evidence="2">
    <location>
        <begin position="28"/>
        <end position="350"/>
    </location>
</feature>
<evidence type="ECO:0000256" key="1">
    <source>
        <dbReference type="SAM" id="Phobius"/>
    </source>
</evidence>
<accession>A0ABV8DXD0</accession>